<feature type="region of interest" description="Disordered" evidence="1">
    <location>
        <begin position="27"/>
        <end position="187"/>
    </location>
</feature>
<feature type="region of interest" description="Disordered" evidence="1">
    <location>
        <begin position="232"/>
        <end position="256"/>
    </location>
</feature>
<feature type="compositionally biased region" description="Basic residues" evidence="1">
    <location>
        <begin position="247"/>
        <end position="256"/>
    </location>
</feature>
<evidence type="ECO:0000256" key="1">
    <source>
        <dbReference type="SAM" id="MobiDB-lite"/>
    </source>
</evidence>
<name>A0A4Q9PCN5_9APHY</name>
<reference evidence="2" key="1">
    <citation type="submission" date="2019-01" db="EMBL/GenBank/DDBJ databases">
        <title>Draft genome sequences of three monokaryotic isolates of the white-rot basidiomycete fungus Dichomitus squalens.</title>
        <authorList>
            <consortium name="DOE Joint Genome Institute"/>
            <person name="Lopez S.C."/>
            <person name="Andreopoulos B."/>
            <person name="Pangilinan J."/>
            <person name="Lipzen A."/>
            <person name="Riley R."/>
            <person name="Ahrendt S."/>
            <person name="Ng V."/>
            <person name="Barry K."/>
            <person name="Daum C."/>
            <person name="Grigoriev I.V."/>
            <person name="Hilden K.S."/>
            <person name="Makela M.R."/>
            <person name="de Vries R.P."/>
        </authorList>
    </citation>
    <scope>NUCLEOTIDE SEQUENCE [LARGE SCALE GENOMIC DNA]</scope>
    <source>
        <strain evidence="2">OM18370.1</strain>
    </source>
</reference>
<feature type="compositionally biased region" description="Basic and acidic residues" evidence="1">
    <location>
        <begin position="143"/>
        <end position="161"/>
    </location>
</feature>
<gene>
    <name evidence="2" type="ORF">BD311DRAFT_654626</name>
</gene>
<evidence type="ECO:0000313" key="2">
    <source>
        <dbReference type="EMBL" id="TBU32424.1"/>
    </source>
</evidence>
<sequence>MSALALKTLTSANTKRNQEQVAKIQMEIIRKEGSRPDSPTTRVRSALEKQKEERIQQRQERAARRARRSAGSDVIEGLPSDSASDGEEKVNVGDVSAMSVDEEGMPLKHRRGPGDEEDYETPPRPERPIKRPRFEGGTDGGNVEERTKDAPAKRVKWDKGLHTTVFLDDTPPKPKWSTKAAPSSKSCLTPAAKALRLDTLGNVLNAEVPLSGLVKEQIVVKKFVFEDDEVAEAAEAAPPPTPVIKSSRNKSKKAKS</sequence>
<dbReference type="Proteomes" id="UP000292957">
    <property type="component" value="Unassembled WGS sequence"/>
</dbReference>
<organism evidence="2">
    <name type="scientific">Dichomitus squalens</name>
    <dbReference type="NCBI Taxonomy" id="114155"/>
    <lineage>
        <taxon>Eukaryota</taxon>
        <taxon>Fungi</taxon>
        <taxon>Dikarya</taxon>
        <taxon>Basidiomycota</taxon>
        <taxon>Agaricomycotina</taxon>
        <taxon>Agaricomycetes</taxon>
        <taxon>Polyporales</taxon>
        <taxon>Polyporaceae</taxon>
        <taxon>Dichomitus</taxon>
    </lineage>
</organism>
<proteinExistence type="predicted"/>
<dbReference type="OrthoDB" id="2148418at2759"/>
<feature type="compositionally biased region" description="Basic and acidic residues" evidence="1">
    <location>
        <begin position="45"/>
        <end position="63"/>
    </location>
</feature>
<accession>A0A4Q9PCN5</accession>
<dbReference type="AlphaFoldDB" id="A0A4Q9PCN5"/>
<feature type="compositionally biased region" description="Basic and acidic residues" evidence="1">
    <location>
        <begin position="121"/>
        <end position="136"/>
    </location>
</feature>
<feature type="region of interest" description="Disordered" evidence="1">
    <location>
        <begin position="1"/>
        <end position="20"/>
    </location>
</feature>
<dbReference type="EMBL" id="ML143395">
    <property type="protein sequence ID" value="TBU32424.1"/>
    <property type="molecule type" value="Genomic_DNA"/>
</dbReference>
<protein>
    <submittedName>
        <fullName evidence="2">Uncharacterized protein</fullName>
    </submittedName>
</protein>